<organism evidence="2 3">
    <name type="scientific">Gossypium barbadense</name>
    <name type="common">Sea Island cotton</name>
    <name type="synonym">Hibiscus barbadensis</name>
    <dbReference type="NCBI Taxonomy" id="3634"/>
    <lineage>
        <taxon>Eukaryota</taxon>
        <taxon>Viridiplantae</taxon>
        <taxon>Streptophyta</taxon>
        <taxon>Embryophyta</taxon>
        <taxon>Tracheophyta</taxon>
        <taxon>Spermatophyta</taxon>
        <taxon>Magnoliopsida</taxon>
        <taxon>eudicotyledons</taxon>
        <taxon>Gunneridae</taxon>
        <taxon>Pentapetalae</taxon>
        <taxon>rosids</taxon>
        <taxon>malvids</taxon>
        <taxon>Malvales</taxon>
        <taxon>Malvaceae</taxon>
        <taxon>Malvoideae</taxon>
        <taxon>Gossypium</taxon>
    </lineage>
</organism>
<dbReference type="AlphaFoldDB" id="A0A2P5XHE9"/>
<dbReference type="PANTHER" id="PTHR35766">
    <property type="entry name" value="OS08G0543600 PROTEIN"/>
    <property type="match status" value="1"/>
</dbReference>
<accession>A0A2P5XHE9</accession>
<evidence type="ECO:0000256" key="1">
    <source>
        <dbReference type="SAM" id="MobiDB-lite"/>
    </source>
</evidence>
<evidence type="ECO:0000313" key="2">
    <source>
        <dbReference type="EMBL" id="PPS02788.1"/>
    </source>
</evidence>
<proteinExistence type="predicted"/>
<gene>
    <name evidence="2" type="ORF">GOBAR_AA17886</name>
</gene>
<feature type="region of interest" description="Disordered" evidence="1">
    <location>
        <begin position="193"/>
        <end position="229"/>
    </location>
</feature>
<sequence length="229" mass="24858">MSEHPAAVIATLNAELTILNVHNHENFINFSGTPISYGANAISLEKSVLAEKTNILVSAKTSGTPLLDESLTLPIRLGKVPPLLHWLDHKKSKTSFNFLPSISVTPITQPNQLKKALQSIDSNNVKENALFKEYVAIGKNASDAQLLVTQNQHSNGIHFDEFGGFFNVKILSQANDLAKSNGSYFWRSSVTSVESNSYGHGRSKKSSVESKPSGHGRSNSDGVGKTTRQ</sequence>
<dbReference type="OrthoDB" id="1750058at2759"/>
<dbReference type="PANTHER" id="PTHR35766:SF1">
    <property type="entry name" value="OS08G0543600 PROTEIN"/>
    <property type="match status" value="1"/>
</dbReference>
<dbReference type="EMBL" id="KZ664857">
    <property type="protein sequence ID" value="PPS02788.1"/>
    <property type="molecule type" value="Genomic_DNA"/>
</dbReference>
<evidence type="ECO:0000313" key="3">
    <source>
        <dbReference type="Proteomes" id="UP000239757"/>
    </source>
</evidence>
<protein>
    <submittedName>
        <fullName evidence="2">Uncharacterized protein</fullName>
    </submittedName>
</protein>
<dbReference type="Proteomes" id="UP000239757">
    <property type="component" value="Unassembled WGS sequence"/>
</dbReference>
<reference evidence="2 3" key="1">
    <citation type="submission" date="2015-01" db="EMBL/GenBank/DDBJ databases">
        <title>Genome of allotetraploid Gossypium barbadense reveals genomic plasticity and fiber elongation in cotton evolution.</title>
        <authorList>
            <person name="Chen X."/>
            <person name="Liu X."/>
            <person name="Zhao B."/>
            <person name="Zheng H."/>
            <person name="Hu Y."/>
            <person name="Lu G."/>
            <person name="Yang C."/>
            <person name="Chen J."/>
            <person name="Shan C."/>
            <person name="Zhang L."/>
            <person name="Zhou Y."/>
            <person name="Wang L."/>
            <person name="Guo W."/>
            <person name="Bai Y."/>
            <person name="Ruan J."/>
            <person name="Shangguan X."/>
            <person name="Mao Y."/>
            <person name="Jiang J."/>
            <person name="Zhu Y."/>
            <person name="Lei J."/>
            <person name="Kang H."/>
            <person name="Chen S."/>
            <person name="He X."/>
            <person name="Wang R."/>
            <person name="Wang Y."/>
            <person name="Chen J."/>
            <person name="Wang L."/>
            <person name="Yu S."/>
            <person name="Wang B."/>
            <person name="Wei J."/>
            <person name="Song S."/>
            <person name="Lu X."/>
            <person name="Gao Z."/>
            <person name="Gu W."/>
            <person name="Deng X."/>
            <person name="Ma D."/>
            <person name="Wang S."/>
            <person name="Liang W."/>
            <person name="Fang L."/>
            <person name="Cai C."/>
            <person name="Zhu X."/>
            <person name="Zhou B."/>
            <person name="Zhang Y."/>
            <person name="Chen Z."/>
            <person name="Xu S."/>
            <person name="Zhu R."/>
            <person name="Wang S."/>
            <person name="Zhang T."/>
            <person name="Zhao G."/>
        </authorList>
    </citation>
    <scope>NUCLEOTIDE SEQUENCE [LARGE SCALE GENOMIC DNA]</scope>
    <source>
        <strain evidence="3">cv. Xinhai21</strain>
        <tissue evidence="2">Leaf</tissue>
    </source>
</reference>
<name>A0A2P5XHE9_GOSBA</name>